<evidence type="ECO:0000313" key="3">
    <source>
        <dbReference type="EMBL" id="MFD1392738.1"/>
    </source>
</evidence>
<evidence type="ECO:0000313" key="4">
    <source>
        <dbReference type="Proteomes" id="UP001597249"/>
    </source>
</evidence>
<dbReference type="Pfam" id="PF01381">
    <property type="entry name" value="HTH_3"/>
    <property type="match status" value="1"/>
</dbReference>
<evidence type="ECO:0000256" key="1">
    <source>
        <dbReference type="ARBA" id="ARBA00023125"/>
    </source>
</evidence>
<proteinExistence type="predicted"/>
<accession>A0ABW4B9P0</accession>
<dbReference type="PROSITE" id="PS50943">
    <property type="entry name" value="HTH_CROC1"/>
    <property type="match status" value="1"/>
</dbReference>
<dbReference type="EMBL" id="JBHTMO010000007">
    <property type="protein sequence ID" value="MFD1392738.1"/>
    <property type="molecule type" value="Genomic_DNA"/>
</dbReference>
<keyword evidence="4" id="KW-1185">Reference proteome</keyword>
<gene>
    <name evidence="3" type="ORF">ACFQ3L_03920</name>
</gene>
<reference evidence="4" key="1">
    <citation type="journal article" date="2019" name="Int. J. Syst. Evol. Microbiol.">
        <title>The Global Catalogue of Microorganisms (GCM) 10K type strain sequencing project: providing services to taxonomists for standard genome sequencing and annotation.</title>
        <authorList>
            <consortium name="The Broad Institute Genomics Platform"/>
            <consortium name="The Broad Institute Genome Sequencing Center for Infectious Disease"/>
            <person name="Wu L."/>
            <person name="Ma J."/>
        </authorList>
    </citation>
    <scope>NUCLEOTIDE SEQUENCE [LARGE SCALE GENOMIC DNA]</scope>
    <source>
        <strain evidence="4">CCM 8911</strain>
    </source>
</reference>
<dbReference type="PANTHER" id="PTHR46797">
    <property type="entry name" value="HTH-TYPE TRANSCRIPTIONAL REGULATOR"/>
    <property type="match status" value="1"/>
</dbReference>
<dbReference type="SMART" id="SM00530">
    <property type="entry name" value="HTH_XRE"/>
    <property type="match status" value="1"/>
</dbReference>
<dbReference type="Proteomes" id="UP001597249">
    <property type="component" value="Unassembled WGS sequence"/>
</dbReference>
<name>A0ABW4B9P0_9LACO</name>
<dbReference type="PANTHER" id="PTHR46797:SF1">
    <property type="entry name" value="METHYLPHOSPHONATE SYNTHASE"/>
    <property type="match status" value="1"/>
</dbReference>
<feature type="domain" description="HTH cro/C1-type" evidence="2">
    <location>
        <begin position="17"/>
        <end position="71"/>
    </location>
</feature>
<organism evidence="3 4">
    <name type="scientific">Lacticaseibacillus jixianensis</name>
    <dbReference type="NCBI Taxonomy" id="2486012"/>
    <lineage>
        <taxon>Bacteria</taxon>
        <taxon>Bacillati</taxon>
        <taxon>Bacillota</taxon>
        <taxon>Bacilli</taxon>
        <taxon>Lactobacillales</taxon>
        <taxon>Lactobacillaceae</taxon>
        <taxon>Lacticaseibacillus</taxon>
    </lineage>
</organism>
<dbReference type="InterPro" id="IPR050807">
    <property type="entry name" value="TransReg_Diox_bact_type"/>
</dbReference>
<dbReference type="CDD" id="cd00093">
    <property type="entry name" value="HTH_XRE"/>
    <property type="match status" value="1"/>
</dbReference>
<dbReference type="InterPro" id="IPR001387">
    <property type="entry name" value="Cro/C1-type_HTH"/>
</dbReference>
<keyword evidence="1" id="KW-0238">DNA-binding</keyword>
<sequence length="172" mass="19969">MSEKNSEGIEIKIGLNVKRIRKEQGLTQKELANKLKSIEQTVSKIERGVFTPSAETIMQLCDALNVTPNELMLENPEWQKWQSERLEHQDRSINGLADQISLVQGMFAKADMARDAGDEDKEKAYLDDIIQMYAWQNKDIRAVAEWLNSRYLNEYMDKLQIELRKIIIINAR</sequence>
<dbReference type="Gene3D" id="1.10.260.40">
    <property type="entry name" value="lambda repressor-like DNA-binding domains"/>
    <property type="match status" value="1"/>
</dbReference>
<protein>
    <submittedName>
        <fullName evidence="3">Helix-turn-helix domain-containing protein</fullName>
    </submittedName>
</protein>
<comment type="caution">
    <text evidence="3">The sequence shown here is derived from an EMBL/GenBank/DDBJ whole genome shotgun (WGS) entry which is preliminary data.</text>
</comment>
<dbReference type="SUPFAM" id="SSF47413">
    <property type="entry name" value="lambda repressor-like DNA-binding domains"/>
    <property type="match status" value="1"/>
</dbReference>
<evidence type="ECO:0000259" key="2">
    <source>
        <dbReference type="PROSITE" id="PS50943"/>
    </source>
</evidence>
<dbReference type="RefSeq" id="WP_125586293.1">
    <property type="nucleotide sequence ID" value="NZ_JBHTMO010000007.1"/>
</dbReference>
<dbReference type="InterPro" id="IPR010982">
    <property type="entry name" value="Lambda_DNA-bd_dom_sf"/>
</dbReference>